<evidence type="ECO:0000256" key="5">
    <source>
        <dbReference type="ARBA" id="ARBA00022750"/>
    </source>
</evidence>
<keyword evidence="3 9" id="KW-0645">Protease</keyword>
<evidence type="ECO:0000313" key="13">
    <source>
        <dbReference type="EMBL" id="KST69777.1"/>
    </source>
</evidence>
<evidence type="ECO:0000256" key="1">
    <source>
        <dbReference type="ARBA" id="ARBA00006139"/>
    </source>
</evidence>
<keyword evidence="7 9" id="KW-1133">Transmembrane helix</keyword>
<evidence type="ECO:0000313" key="12">
    <source>
        <dbReference type="EMBL" id="KST67587.1"/>
    </source>
</evidence>
<protein>
    <recommendedName>
        <fullName evidence="9">Lipoprotein signal peptidase</fullName>
        <ecNumber evidence="9">3.4.23.36</ecNumber>
    </recommendedName>
    <alternativeName>
        <fullName evidence="9">Prolipoprotein signal peptidase</fullName>
    </alternativeName>
    <alternativeName>
        <fullName evidence="9">Signal peptidase II</fullName>
        <shortName evidence="9">SPase II</shortName>
    </alternativeName>
</protein>
<dbReference type="EC" id="3.4.23.36" evidence="9"/>
<dbReference type="RefSeq" id="WP_027842557.1">
    <property type="nucleotide sequence ID" value="NZ_LMTZ01000013.1"/>
</dbReference>
<dbReference type="PROSITE" id="PS00855">
    <property type="entry name" value="SPASE_II"/>
    <property type="match status" value="1"/>
</dbReference>
<dbReference type="NCBIfam" id="TIGR00077">
    <property type="entry name" value="lspA"/>
    <property type="match status" value="1"/>
</dbReference>
<feature type="transmembrane region" description="Helical" evidence="9">
    <location>
        <begin position="94"/>
        <end position="115"/>
    </location>
</feature>
<evidence type="ECO:0000256" key="9">
    <source>
        <dbReference type="HAMAP-Rule" id="MF_00161"/>
    </source>
</evidence>
<reference evidence="13 14" key="1">
    <citation type="journal article" date="2015" name="Genome Announc.">
        <title>Draft Genome of the Euendolithic (true boring) Cyanobacterium Mastigocoleus testarum strain BC008.</title>
        <authorList>
            <person name="Guida B.S."/>
            <person name="Garcia-Pichel F."/>
        </authorList>
    </citation>
    <scope>NUCLEOTIDE SEQUENCE [LARGE SCALE GENOMIC DNA]</scope>
    <source>
        <strain evidence="13 14">BC008</strain>
    </source>
</reference>
<sequence length="159" mass="18262">MSFKNRFFWIAALFMLVLDQLSKFWVQQNFTLKQTQALITGVFHFTYVHNYGAAWSLFSGHVSWLRWLSLIVSLGLIAFAIFGPTLNRWEQLGYGFILGGAVGNGIDRFMLGYVIDFLHFKLIDFPVFNIADVSINIGLACLLISYFQQKPNSSQHKLR</sequence>
<evidence type="ECO:0000256" key="11">
    <source>
        <dbReference type="RuleBase" id="RU004181"/>
    </source>
</evidence>
<evidence type="ECO:0000256" key="4">
    <source>
        <dbReference type="ARBA" id="ARBA00022692"/>
    </source>
</evidence>
<dbReference type="GO" id="GO:0004190">
    <property type="term" value="F:aspartic-type endopeptidase activity"/>
    <property type="evidence" value="ECO:0007669"/>
    <property type="project" value="UniProtKB-UniRule"/>
</dbReference>
<comment type="function">
    <text evidence="9 10">This protein specifically catalyzes the removal of signal peptides from prolipoproteins.</text>
</comment>
<comment type="pathway">
    <text evidence="9">Protein modification; lipoprotein biosynthesis (signal peptide cleavage).</text>
</comment>
<dbReference type="UniPathway" id="UPA00665"/>
<keyword evidence="6 9" id="KW-0378">Hydrolase</keyword>
<feature type="transmembrane region" description="Helical" evidence="9">
    <location>
        <begin position="64"/>
        <end position="82"/>
    </location>
</feature>
<dbReference type="EMBL" id="LMTZ01000086">
    <property type="protein sequence ID" value="KST67587.1"/>
    <property type="molecule type" value="Genomic_DNA"/>
</dbReference>
<organism evidence="13 14">
    <name type="scientific">Mastigocoleus testarum BC008</name>
    <dbReference type="NCBI Taxonomy" id="371196"/>
    <lineage>
        <taxon>Bacteria</taxon>
        <taxon>Bacillati</taxon>
        <taxon>Cyanobacteriota</taxon>
        <taxon>Cyanophyceae</taxon>
        <taxon>Nostocales</taxon>
        <taxon>Hapalosiphonaceae</taxon>
        <taxon>Mastigocoleus</taxon>
    </lineage>
</organism>
<comment type="catalytic activity">
    <reaction evidence="9 10">
        <text>Release of signal peptides from bacterial membrane prolipoproteins. Hydrolyzes -Xaa-Yaa-Zaa-|-(S,diacylglyceryl)Cys-, in which Xaa is hydrophobic (preferably Leu), and Yaa (Ala or Ser) and Zaa (Gly or Ala) have small, neutral side chains.</text>
        <dbReference type="EC" id="3.4.23.36"/>
    </reaction>
</comment>
<comment type="subcellular location">
    <subcellularLocation>
        <location evidence="9">Cell membrane</location>
        <topology evidence="9">Multi-pass membrane protein</topology>
    </subcellularLocation>
</comment>
<proteinExistence type="inferred from homology"/>
<dbReference type="GO" id="GO:0005886">
    <property type="term" value="C:plasma membrane"/>
    <property type="evidence" value="ECO:0007669"/>
    <property type="project" value="UniProtKB-SubCell"/>
</dbReference>
<dbReference type="PANTHER" id="PTHR33695">
    <property type="entry name" value="LIPOPROTEIN SIGNAL PEPTIDASE"/>
    <property type="match status" value="1"/>
</dbReference>
<dbReference type="GO" id="GO:0006508">
    <property type="term" value="P:proteolysis"/>
    <property type="evidence" value="ECO:0007669"/>
    <property type="project" value="UniProtKB-KW"/>
</dbReference>
<evidence type="ECO:0000256" key="7">
    <source>
        <dbReference type="ARBA" id="ARBA00022989"/>
    </source>
</evidence>
<dbReference type="Pfam" id="PF01252">
    <property type="entry name" value="Peptidase_A8"/>
    <property type="match status" value="1"/>
</dbReference>
<evidence type="ECO:0000256" key="3">
    <source>
        <dbReference type="ARBA" id="ARBA00022670"/>
    </source>
</evidence>
<dbReference type="InterPro" id="IPR001872">
    <property type="entry name" value="Peptidase_A8"/>
</dbReference>
<dbReference type="AlphaFoldDB" id="A0A0V7ZZM7"/>
<keyword evidence="14" id="KW-1185">Reference proteome</keyword>
<dbReference type="EMBL" id="LMTZ01000013">
    <property type="protein sequence ID" value="KST69777.1"/>
    <property type="molecule type" value="Genomic_DNA"/>
</dbReference>
<keyword evidence="2 9" id="KW-1003">Cell membrane</keyword>
<keyword evidence="4 9" id="KW-0812">Transmembrane</keyword>
<feature type="transmembrane region" description="Helical" evidence="9">
    <location>
        <begin position="127"/>
        <end position="147"/>
    </location>
</feature>
<feature type="transmembrane region" description="Helical" evidence="9">
    <location>
        <begin position="6"/>
        <end position="26"/>
    </location>
</feature>
<comment type="caution">
    <text evidence="13">The sequence shown here is derived from an EMBL/GenBank/DDBJ whole genome shotgun (WGS) entry which is preliminary data.</text>
</comment>
<comment type="similarity">
    <text evidence="1 9 11">Belongs to the peptidase A8 family.</text>
</comment>
<dbReference type="PANTHER" id="PTHR33695:SF1">
    <property type="entry name" value="LIPOPROTEIN SIGNAL PEPTIDASE"/>
    <property type="match status" value="1"/>
</dbReference>
<evidence type="ECO:0000256" key="2">
    <source>
        <dbReference type="ARBA" id="ARBA00022475"/>
    </source>
</evidence>
<dbReference type="PRINTS" id="PR00781">
    <property type="entry name" value="LIPOSIGPTASE"/>
</dbReference>
<evidence type="ECO:0000256" key="8">
    <source>
        <dbReference type="ARBA" id="ARBA00023136"/>
    </source>
</evidence>
<feature type="active site" evidence="9">
    <location>
        <position position="132"/>
    </location>
</feature>
<keyword evidence="5 9" id="KW-0064">Aspartyl protease</keyword>
<evidence type="ECO:0000256" key="6">
    <source>
        <dbReference type="ARBA" id="ARBA00022801"/>
    </source>
</evidence>
<name>A0A0V7ZZM7_9CYAN</name>
<feature type="active site" evidence="9">
    <location>
        <position position="116"/>
    </location>
</feature>
<keyword evidence="8 9" id="KW-0472">Membrane</keyword>
<dbReference type="OrthoDB" id="9810259at2"/>
<dbReference type="Proteomes" id="UP000053372">
    <property type="component" value="Unassembled WGS sequence"/>
</dbReference>
<evidence type="ECO:0000313" key="14">
    <source>
        <dbReference type="Proteomes" id="UP000053372"/>
    </source>
</evidence>
<gene>
    <name evidence="9" type="primary">lspA</name>
    <name evidence="12" type="ORF">BC008_30800</name>
    <name evidence="13" type="ORF">BC008_36050</name>
</gene>
<accession>A0A0V7ZZM7</accession>
<dbReference type="HAMAP" id="MF_00161">
    <property type="entry name" value="LspA"/>
    <property type="match status" value="1"/>
</dbReference>
<evidence type="ECO:0000256" key="10">
    <source>
        <dbReference type="RuleBase" id="RU000594"/>
    </source>
</evidence>